<evidence type="ECO:0000256" key="13">
    <source>
        <dbReference type="RuleBase" id="RU364091"/>
    </source>
</evidence>
<evidence type="ECO:0000256" key="8">
    <source>
        <dbReference type="ARBA" id="ARBA00022927"/>
    </source>
</evidence>
<evidence type="ECO:0000256" key="4">
    <source>
        <dbReference type="ARBA" id="ARBA00022448"/>
    </source>
</evidence>
<keyword evidence="10 13" id="KW-0472">Membrane</keyword>
<dbReference type="RefSeq" id="WP_132257794.1">
    <property type="nucleotide sequence ID" value="NZ_SLZQ01000003.1"/>
</dbReference>
<dbReference type="InterPro" id="IPR006135">
    <property type="entry name" value="T3SS_substrate_exporter"/>
</dbReference>
<keyword evidence="4 13" id="KW-0813">Transport</keyword>
<feature type="transmembrane region" description="Helical" evidence="13">
    <location>
        <begin position="191"/>
        <end position="210"/>
    </location>
</feature>
<feature type="transmembrane region" description="Helical" evidence="13">
    <location>
        <begin position="148"/>
        <end position="171"/>
    </location>
</feature>
<dbReference type="GO" id="GO:0044780">
    <property type="term" value="P:bacterial-type flagellum assembly"/>
    <property type="evidence" value="ECO:0007669"/>
    <property type="project" value="InterPro"/>
</dbReference>
<dbReference type="PANTHER" id="PTHR30531">
    <property type="entry name" value="FLAGELLAR BIOSYNTHETIC PROTEIN FLHB"/>
    <property type="match status" value="1"/>
</dbReference>
<dbReference type="NCBIfam" id="TIGR00328">
    <property type="entry name" value="flhB"/>
    <property type="match status" value="1"/>
</dbReference>
<evidence type="ECO:0000256" key="9">
    <source>
        <dbReference type="ARBA" id="ARBA00022989"/>
    </source>
</evidence>
<comment type="similarity">
    <text evidence="2 13">Belongs to the type III secretion exporter family.</text>
</comment>
<evidence type="ECO:0000256" key="7">
    <source>
        <dbReference type="ARBA" id="ARBA00022795"/>
    </source>
</evidence>
<dbReference type="EMBL" id="SLZQ01000003">
    <property type="protein sequence ID" value="TCS37710.1"/>
    <property type="molecule type" value="Genomic_DNA"/>
</dbReference>
<dbReference type="Proteomes" id="UP000295382">
    <property type="component" value="Unassembled WGS sequence"/>
</dbReference>
<evidence type="ECO:0000256" key="10">
    <source>
        <dbReference type="ARBA" id="ARBA00023136"/>
    </source>
</evidence>
<keyword evidence="15" id="KW-1185">Reference proteome</keyword>
<dbReference type="Pfam" id="PF01312">
    <property type="entry name" value="Bac_export_2"/>
    <property type="match status" value="1"/>
</dbReference>
<dbReference type="AlphaFoldDB" id="A0A4V2UIW2"/>
<evidence type="ECO:0000313" key="15">
    <source>
        <dbReference type="Proteomes" id="UP000295382"/>
    </source>
</evidence>
<evidence type="ECO:0000256" key="1">
    <source>
        <dbReference type="ARBA" id="ARBA00004651"/>
    </source>
</evidence>
<dbReference type="SUPFAM" id="SSF160544">
    <property type="entry name" value="EscU C-terminal domain-like"/>
    <property type="match status" value="1"/>
</dbReference>
<dbReference type="PRINTS" id="PR00950">
    <property type="entry name" value="TYPE3IMSPROT"/>
</dbReference>
<dbReference type="GO" id="GO:0005886">
    <property type="term" value="C:plasma membrane"/>
    <property type="evidence" value="ECO:0007669"/>
    <property type="project" value="UniProtKB-SubCell"/>
</dbReference>
<dbReference type="Gene3D" id="6.10.250.2080">
    <property type="match status" value="1"/>
</dbReference>
<evidence type="ECO:0000256" key="2">
    <source>
        <dbReference type="ARBA" id="ARBA00010690"/>
    </source>
</evidence>
<dbReference type="InterPro" id="IPR029025">
    <property type="entry name" value="T3SS_substrate_exporter_C"/>
</dbReference>
<dbReference type="Gene3D" id="3.40.1690.10">
    <property type="entry name" value="secretion proteins EscU"/>
    <property type="match status" value="1"/>
</dbReference>
<evidence type="ECO:0000256" key="6">
    <source>
        <dbReference type="ARBA" id="ARBA00022692"/>
    </source>
</evidence>
<comment type="caution">
    <text evidence="14">The sequence shown here is derived from an EMBL/GenBank/DDBJ whole genome shotgun (WGS) entry which is preliminary data.</text>
</comment>
<keyword evidence="6 13" id="KW-0812">Transmembrane</keyword>
<keyword evidence="11 13" id="KW-1006">Bacterial flagellum protein export</keyword>
<keyword evidence="8 13" id="KW-0653">Protein transport</keyword>
<reference evidence="14 15" key="1">
    <citation type="submission" date="2019-03" db="EMBL/GenBank/DDBJ databases">
        <title>Genomic Encyclopedia of Type Strains, Phase IV (KMG-IV): sequencing the most valuable type-strain genomes for metagenomic binning, comparative biology and taxonomic classification.</title>
        <authorList>
            <person name="Goeker M."/>
        </authorList>
    </citation>
    <scope>NUCLEOTIDE SEQUENCE [LARGE SCALE GENOMIC DNA]</scope>
    <source>
        <strain evidence="14 15">DSM 7445</strain>
    </source>
</reference>
<evidence type="ECO:0000256" key="3">
    <source>
        <dbReference type="ARBA" id="ARBA00021622"/>
    </source>
</evidence>
<dbReference type="OrthoDB" id="9807950at2"/>
<keyword evidence="7 13" id="KW-1005">Bacterial flagellum biogenesis</keyword>
<comment type="subcellular location">
    <subcellularLocation>
        <location evidence="1">Cell membrane</location>
        <topology evidence="1">Multi-pass membrane protein</topology>
    </subcellularLocation>
</comment>
<organism evidence="14 15">
    <name type="scientific">Paucimonas lemoignei</name>
    <name type="common">Pseudomonas lemoignei</name>
    <dbReference type="NCBI Taxonomy" id="29443"/>
    <lineage>
        <taxon>Bacteria</taxon>
        <taxon>Pseudomonadati</taxon>
        <taxon>Pseudomonadota</taxon>
        <taxon>Betaproteobacteria</taxon>
        <taxon>Burkholderiales</taxon>
        <taxon>Burkholderiaceae</taxon>
        <taxon>Paucimonas</taxon>
    </lineage>
</organism>
<dbReference type="GO" id="GO:0009306">
    <property type="term" value="P:protein secretion"/>
    <property type="evidence" value="ECO:0007669"/>
    <property type="project" value="InterPro"/>
</dbReference>
<keyword evidence="14" id="KW-0969">Cilium</keyword>
<proteinExistence type="inferred from homology"/>
<evidence type="ECO:0000256" key="11">
    <source>
        <dbReference type="ARBA" id="ARBA00023225"/>
    </source>
</evidence>
<evidence type="ECO:0000256" key="12">
    <source>
        <dbReference type="ARBA" id="ARBA00025078"/>
    </source>
</evidence>
<evidence type="ECO:0000313" key="14">
    <source>
        <dbReference type="EMBL" id="TCS37710.1"/>
    </source>
</evidence>
<evidence type="ECO:0000256" key="5">
    <source>
        <dbReference type="ARBA" id="ARBA00022475"/>
    </source>
</evidence>
<keyword evidence="14" id="KW-0966">Cell projection</keyword>
<feature type="transmembrane region" description="Helical" evidence="13">
    <location>
        <begin position="31"/>
        <end position="48"/>
    </location>
</feature>
<sequence length="361" mass="41236">MAEEQEKSEQASEFKLKEAKKRGSVAKSMDINSFAVLLMLVVALSFWGKSMLAAQLRLSQYILSNAGMINFAPKQFTQWVVQLFFHALLICLPLFLLILVAGILANLFQTGPIFSTFPLKPDWKRINPAEGFKRLFSMKIVVETIKSVLKIAALGATIYLFIHSILPVLFGLGQSEFRRYPVAVLDEATSLIKWCLLALLPLAMIDLIYTRRDFFKKMMMSRREVKDEYKQREGDPRIRSKIRELQREARKRSKSLRNVKEADVLITNPTRLAIALRYDREHMAAPMIVAKGAGQLAKLMREMAFRHQVPVVENKRLARALFRQTAIDTQIPEVFYPAAAKLLMWVYAKRNAQNTARKGAA</sequence>
<keyword evidence="9 13" id="KW-1133">Transmembrane helix</keyword>
<keyword evidence="5 13" id="KW-1003">Cell membrane</keyword>
<comment type="function">
    <text evidence="12 13">Required for formation of the rod structure in the basal body of the flagellar apparatus. Together with FliI and FliH, may constitute the export apparatus of flagellin.</text>
</comment>
<dbReference type="PANTHER" id="PTHR30531:SF12">
    <property type="entry name" value="FLAGELLAR BIOSYNTHETIC PROTEIN FLHB"/>
    <property type="match status" value="1"/>
</dbReference>
<dbReference type="InterPro" id="IPR006136">
    <property type="entry name" value="FlhB"/>
</dbReference>
<feature type="transmembrane region" description="Helical" evidence="13">
    <location>
        <begin position="83"/>
        <end position="108"/>
    </location>
</feature>
<protein>
    <recommendedName>
        <fullName evidence="3 13">Flagellar biosynthetic protein FlhB</fullName>
    </recommendedName>
</protein>
<name>A0A4V2UIW2_PAULE</name>
<keyword evidence="14" id="KW-0282">Flagellum</keyword>
<gene>
    <name evidence="13" type="primary">flhB</name>
    <name evidence="14" type="ORF">EDC30_1032</name>
</gene>
<accession>A0A4V2UIW2</accession>